<dbReference type="EC" id="4.1.1.37" evidence="1"/>
<proteinExistence type="predicted"/>
<comment type="caution">
    <text evidence="1">The sequence shown here is derived from an EMBL/GenBank/DDBJ whole genome shotgun (WGS) entry which is preliminary data.</text>
</comment>
<gene>
    <name evidence="1" type="primary">HEM12</name>
    <name evidence="1" type="ORF">H4S07_000093</name>
</gene>
<evidence type="ECO:0000313" key="1">
    <source>
        <dbReference type="EMBL" id="KAJ2814195.1"/>
    </source>
</evidence>
<accession>A0ACC1LSQ1</accession>
<reference evidence="1" key="1">
    <citation type="submission" date="2022-07" db="EMBL/GenBank/DDBJ databases">
        <title>Phylogenomic reconstructions and comparative analyses of Kickxellomycotina fungi.</title>
        <authorList>
            <person name="Reynolds N.K."/>
            <person name="Stajich J.E."/>
            <person name="Barry K."/>
            <person name="Grigoriev I.V."/>
            <person name="Crous P."/>
            <person name="Smith M.E."/>
        </authorList>
    </citation>
    <scope>NUCLEOTIDE SEQUENCE</scope>
    <source>
        <strain evidence="1">CBS 102833</strain>
    </source>
</reference>
<evidence type="ECO:0000313" key="2">
    <source>
        <dbReference type="Proteomes" id="UP001140096"/>
    </source>
</evidence>
<dbReference type="Proteomes" id="UP001140096">
    <property type="component" value="Unassembled WGS sequence"/>
</dbReference>
<protein>
    <submittedName>
        <fullName evidence="1">Uroporphyrinogen decarboxylase in heme biosynthesis</fullName>
        <ecNumber evidence="1">4.1.1.37</ecNumber>
    </submittedName>
</protein>
<dbReference type="EMBL" id="JANBUP010000002">
    <property type="protein sequence ID" value="KAJ2814195.1"/>
    <property type="molecule type" value="Genomic_DNA"/>
</dbReference>
<name>A0ACC1LSQ1_9FUNG</name>
<keyword evidence="1" id="KW-0456">Lyase</keyword>
<sequence>MASSIDLPAVNFDTTGFPALKNDLYLRTARGEKTERAPVWCMRQAGRYLPEFRAIRVENEFFKVCRDPALATEVTLQPLRRYAGLLDAAIIFSDILVIPQAMGLEVQMVPGKGPHFPDPLRTPSDLSRLGDLGAGFSVDDELGYVYRALTNTRHALGGQVPLLGFVGAPWTLMAYMIEGGGSRTLALAKAWLFAHPTAAHELLARVADVAAQFLIGQVRAGAQALQVFESWAGELSPRDFADFSLPYLALIAKRVKAVFPDVPMTVFAKGAHYALELLATETCFDVISLDWSIDPAAARERVDKAMAAQAVPRSVVLQGNLDPTILLGDEQTIRERTAEMCRSFGPALHIANLGHGMLPSHDPERLRVFLEAVHESSAQLRR</sequence>
<organism evidence="1 2">
    <name type="scientific">Coemansia furcata</name>
    <dbReference type="NCBI Taxonomy" id="417177"/>
    <lineage>
        <taxon>Eukaryota</taxon>
        <taxon>Fungi</taxon>
        <taxon>Fungi incertae sedis</taxon>
        <taxon>Zoopagomycota</taxon>
        <taxon>Kickxellomycotina</taxon>
        <taxon>Kickxellomycetes</taxon>
        <taxon>Kickxellales</taxon>
        <taxon>Kickxellaceae</taxon>
        <taxon>Coemansia</taxon>
    </lineage>
</organism>
<keyword evidence="2" id="KW-1185">Reference proteome</keyword>